<reference evidence="2" key="2">
    <citation type="submission" date="2018-05" db="EMBL/GenBank/DDBJ databases">
        <title>OgluRS3 (Oryza glumaepatula Reference Sequence Version 3).</title>
        <authorList>
            <person name="Zhang J."/>
            <person name="Kudrna D."/>
            <person name="Lee S."/>
            <person name="Talag J."/>
            <person name="Welchert J."/>
            <person name="Wing R.A."/>
        </authorList>
    </citation>
    <scope>NUCLEOTIDE SEQUENCE [LARGE SCALE GENOMIC DNA]</scope>
</reference>
<name>A0A0D9ZH28_9ORYZ</name>
<evidence type="ECO:0000313" key="3">
    <source>
        <dbReference type="Proteomes" id="UP000026961"/>
    </source>
</evidence>
<accession>A0A0D9ZH28</accession>
<dbReference type="AlphaFoldDB" id="A0A0D9ZH28"/>
<evidence type="ECO:0000313" key="2">
    <source>
        <dbReference type="EnsemblPlants" id="OGLUM04G02410.1"/>
    </source>
</evidence>
<feature type="compositionally biased region" description="Polar residues" evidence="1">
    <location>
        <begin position="23"/>
        <end position="34"/>
    </location>
</feature>
<keyword evidence="3" id="KW-1185">Reference proteome</keyword>
<dbReference type="Proteomes" id="UP000026961">
    <property type="component" value="Chromosome 4"/>
</dbReference>
<feature type="region of interest" description="Disordered" evidence="1">
    <location>
        <begin position="1"/>
        <end position="35"/>
    </location>
</feature>
<reference evidence="2" key="1">
    <citation type="submission" date="2015-04" db="UniProtKB">
        <authorList>
            <consortium name="EnsemblPlants"/>
        </authorList>
    </citation>
    <scope>IDENTIFICATION</scope>
</reference>
<dbReference type="HOGENOM" id="CLU_1196477_0_0_1"/>
<proteinExistence type="predicted"/>
<evidence type="ECO:0000256" key="1">
    <source>
        <dbReference type="SAM" id="MobiDB-lite"/>
    </source>
</evidence>
<dbReference type="Gramene" id="OGLUM04G02410.1">
    <property type="protein sequence ID" value="OGLUM04G02410.1"/>
    <property type="gene ID" value="OGLUM04G02410"/>
</dbReference>
<organism evidence="2">
    <name type="scientific">Oryza glumipatula</name>
    <dbReference type="NCBI Taxonomy" id="40148"/>
    <lineage>
        <taxon>Eukaryota</taxon>
        <taxon>Viridiplantae</taxon>
        <taxon>Streptophyta</taxon>
        <taxon>Embryophyta</taxon>
        <taxon>Tracheophyta</taxon>
        <taxon>Spermatophyta</taxon>
        <taxon>Magnoliopsida</taxon>
        <taxon>Liliopsida</taxon>
        <taxon>Poales</taxon>
        <taxon>Poaceae</taxon>
        <taxon>BOP clade</taxon>
        <taxon>Oryzoideae</taxon>
        <taxon>Oryzeae</taxon>
        <taxon>Oryzinae</taxon>
        <taxon>Oryza</taxon>
    </lineage>
</organism>
<protein>
    <submittedName>
        <fullName evidence="2">Uncharacterized protein</fullName>
    </submittedName>
</protein>
<dbReference type="EnsemblPlants" id="OGLUM04G02410.1">
    <property type="protein sequence ID" value="OGLUM04G02410.1"/>
    <property type="gene ID" value="OGLUM04G02410"/>
</dbReference>
<sequence length="232" mass="24854">MATQPPFPSCNTVDPTLPPPIGQPTTGRPTTASSLFGPYLRFHSPSLVTSMSTSATPSPTAQQSRRAHISATVELPNEAGRWAAAAAITDLIARRRRGEAEALPTIWWRRSQGPRQCQASRGSPIVGFPSLFPLPLASPPPLAMTSTKTGRVASTMTRSGCRGHPILLLMSVLRWWQHTMDLADGRRFLKRADLLELVALVAAGRGGRGGGTAWGLAIFTLTSSGEYFALRA</sequence>